<comment type="caution">
    <text evidence="2">The sequence shown here is derived from an EMBL/GenBank/DDBJ whole genome shotgun (WGS) entry which is preliminary data.</text>
</comment>
<evidence type="ECO:0000313" key="3">
    <source>
        <dbReference type="Proteomes" id="UP000191285"/>
    </source>
</evidence>
<dbReference type="OrthoDB" id="4333047at2759"/>
<feature type="transmembrane region" description="Helical" evidence="1">
    <location>
        <begin position="63"/>
        <end position="83"/>
    </location>
</feature>
<name>A0A1V6TMJ9_9EURO</name>
<keyword evidence="1" id="KW-0472">Membrane</keyword>
<evidence type="ECO:0000256" key="1">
    <source>
        <dbReference type="SAM" id="Phobius"/>
    </source>
</evidence>
<accession>A0A1V6TMJ9</accession>
<gene>
    <name evidence="2" type="ORF">PENSTE_c004G00522</name>
</gene>
<dbReference type="AlphaFoldDB" id="A0A1V6TMJ9"/>
<protein>
    <submittedName>
        <fullName evidence="2">Uncharacterized protein</fullName>
    </submittedName>
</protein>
<proteinExistence type="predicted"/>
<organism evidence="2 3">
    <name type="scientific">Penicillium steckii</name>
    <dbReference type="NCBI Taxonomy" id="303698"/>
    <lineage>
        <taxon>Eukaryota</taxon>
        <taxon>Fungi</taxon>
        <taxon>Dikarya</taxon>
        <taxon>Ascomycota</taxon>
        <taxon>Pezizomycotina</taxon>
        <taxon>Eurotiomycetes</taxon>
        <taxon>Eurotiomycetidae</taxon>
        <taxon>Eurotiales</taxon>
        <taxon>Aspergillaceae</taxon>
        <taxon>Penicillium</taxon>
    </lineage>
</organism>
<keyword evidence="1" id="KW-1133">Transmembrane helix</keyword>
<dbReference type="Proteomes" id="UP000191285">
    <property type="component" value="Unassembled WGS sequence"/>
</dbReference>
<sequence>MASTESPLRSLVTTTLSNHRSPYIRREKLISRLKEIFGRKIEVEFSQERYSFQAPRVVEEDEVAADSFFLAPLVLIIIAFSCVQSRRRTGLDMAVTLQRRPVVPGDVRQAKLK</sequence>
<keyword evidence="1" id="KW-0812">Transmembrane</keyword>
<dbReference type="EMBL" id="MLKD01000004">
    <property type="protein sequence ID" value="OQE27557.1"/>
    <property type="molecule type" value="Genomic_DNA"/>
</dbReference>
<keyword evidence="3" id="KW-1185">Reference proteome</keyword>
<evidence type="ECO:0000313" key="2">
    <source>
        <dbReference type="EMBL" id="OQE27557.1"/>
    </source>
</evidence>
<reference evidence="3" key="1">
    <citation type="journal article" date="2017" name="Nat. Microbiol.">
        <title>Global analysis of biosynthetic gene clusters reveals vast potential of secondary metabolite production in Penicillium species.</title>
        <authorList>
            <person name="Nielsen J.C."/>
            <person name="Grijseels S."/>
            <person name="Prigent S."/>
            <person name="Ji B."/>
            <person name="Dainat J."/>
            <person name="Nielsen K.F."/>
            <person name="Frisvad J.C."/>
            <person name="Workman M."/>
            <person name="Nielsen J."/>
        </authorList>
    </citation>
    <scope>NUCLEOTIDE SEQUENCE [LARGE SCALE GENOMIC DNA]</scope>
    <source>
        <strain evidence="3">IBT 24891</strain>
    </source>
</reference>